<comment type="caution">
    <text evidence="1">The sequence shown here is derived from an EMBL/GenBank/DDBJ whole genome shotgun (WGS) entry which is preliminary data.</text>
</comment>
<organism evidence="1 2">
    <name type="scientific">Taklimakanibacter albus</name>
    <dbReference type="NCBI Taxonomy" id="2800327"/>
    <lineage>
        <taxon>Bacteria</taxon>
        <taxon>Pseudomonadati</taxon>
        <taxon>Pseudomonadota</taxon>
        <taxon>Alphaproteobacteria</taxon>
        <taxon>Hyphomicrobiales</taxon>
        <taxon>Aestuariivirgaceae</taxon>
        <taxon>Taklimakanibacter</taxon>
    </lineage>
</organism>
<gene>
    <name evidence="1" type="ORF">JHL16_13730</name>
</gene>
<keyword evidence="2" id="KW-1185">Reference proteome</keyword>
<protein>
    <submittedName>
        <fullName evidence="1">Uncharacterized protein</fullName>
    </submittedName>
</protein>
<dbReference type="EMBL" id="JAENHL010000007">
    <property type="protein sequence ID" value="MBK1867411.1"/>
    <property type="molecule type" value="Genomic_DNA"/>
</dbReference>
<name>A0ACC5R4H9_9HYPH</name>
<reference evidence="1" key="1">
    <citation type="submission" date="2021-01" db="EMBL/GenBank/DDBJ databases">
        <authorList>
            <person name="Sun Q."/>
        </authorList>
    </citation>
    <scope>NUCLEOTIDE SEQUENCE</scope>
    <source>
        <strain evidence="1">YIM B02566</strain>
    </source>
</reference>
<evidence type="ECO:0000313" key="1">
    <source>
        <dbReference type="EMBL" id="MBK1867411.1"/>
    </source>
</evidence>
<proteinExistence type="predicted"/>
<accession>A0ACC5R4H9</accession>
<dbReference type="Proteomes" id="UP000616151">
    <property type="component" value="Unassembled WGS sequence"/>
</dbReference>
<sequence length="222" mass="24151">MKKLLVALMMALGFARSVEAEPVTQMMDPNDILFSIPTIAKDLPLLDPLGEPPATDACVLHEDDWAQAEFLPKAMVPEIRRMLSELKAFDAQNRDGPGWRNMYVREFNRAPLIIGKTALEHLQSILGTRAGSAPLLTSVAGVGRVRGGFTIAIGRNVHLYGYAEEGGIPVIAASLGSNPDHQALTDVFAKLNASDGLVLVDWRQQMLLVSVADDGRIGIWRP</sequence>
<evidence type="ECO:0000313" key="2">
    <source>
        <dbReference type="Proteomes" id="UP000616151"/>
    </source>
</evidence>